<dbReference type="Proteomes" id="UP000697710">
    <property type="component" value="Unassembled WGS sequence"/>
</dbReference>
<comment type="caution">
    <text evidence="2">The sequence shown here is derived from an EMBL/GenBank/DDBJ whole genome shotgun (WGS) entry which is preliminary data.</text>
</comment>
<reference evidence="2" key="2">
    <citation type="journal article" date="2021" name="Microbiome">
        <title>Successional dynamics and alternative stable states in a saline activated sludge microbial community over 9 years.</title>
        <authorList>
            <person name="Wang Y."/>
            <person name="Ye J."/>
            <person name="Ju F."/>
            <person name="Liu L."/>
            <person name="Boyd J.A."/>
            <person name="Deng Y."/>
            <person name="Parks D.H."/>
            <person name="Jiang X."/>
            <person name="Yin X."/>
            <person name="Woodcroft B.J."/>
            <person name="Tyson G.W."/>
            <person name="Hugenholtz P."/>
            <person name="Polz M.F."/>
            <person name="Zhang T."/>
        </authorList>
    </citation>
    <scope>NUCLEOTIDE SEQUENCE</scope>
    <source>
        <strain evidence="2">HKST-UBA01</strain>
    </source>
</reference>
<evidence type="ECO:0000313" key="3">
    <source>
        <dbReference type="Proteomes" id="UP000697710"/>
    </source>
</evidence>
<protein>
    <submittedName>
        <fullName evidence="2">Uncharacterized protein</fullName>
    </submittedName>
</protein>
<organism evidence="2 3">
    <name type="scientific">Eiseniibacteriota bacterium</name>
    <dbReference type="NCBI Taxonomy" id="2212470"/>
    <lineage>
        <taxon>Bacteria</taxon>
        <taxon>Candidatus Eiseniibacteriota</taxon>
    </lineage>
</organism>
<name>A0A956LXV6_UNCEI</name>
<proteinExistence type="predicted"/>
<feature type="coiled-coil region" evidence="1">
    <location>
        <begin position="7"/>
        <end position="72"/>
    </location>
</feature>
<evidence type="ECO:0000256" key="1">
    <source>
        <dbReference type="SAM" id="Coils"/>
    </source>
</evidence>
<keyword evidence="1" id="KW-0175">Coiled coil</keyword>
<sequence>MIEEDRIEALRNVSKSLTLVIADLEQAGADPETITNFLTAKVALLEEVRCRAEDMAEVMETAQRAAQNQEAQP</sequence>
<gene>
    <name evidence="2" type="ORF">KC729_00025</name>
</gene>
<reference evidence="2" key="1">
    <citation type="submission" date="2020-04" db="EMBL/GenBank/DDBJ databases">
        <authorList>
            <person name="Zhang T."/>
        </authorList>
    </citation>
    <scope>NUCLEOTIDE SEQUENCE</scope>
    <source>
        <strain evidence="2">HKST-UBA01</strain>
    </source>
</reference>
<dbReference type="EMBL" id="JAGQHR010000001">
    <property type="protein sequence ID" value="MCA9726036.1"/>
    <property type="molecule type" value="Genomic_DNA"/>
</dbReference>
<evidence type="ECO:0000313" key="2">
    <source>
        <dbReference type="EMBL" id="MCA9726036.1"/>
    </source>
</evidence>
<dbReference type="AlphaFoldDB" id="A0A956LXV6"/>
<accession>A0A956LXV6</accession>